<dbReference type="RefSeq" id="WP_101684274.1">
    <property type="nucleotide sequence ID" value="NZ_PJRP01000015.1"/>
</dbReference>
<name>A0A2N5C6M6_9BURK</name>
<proteinExistence type="predicted"/>
<dbReference type="Gene3D" id="2.60.120.10">
    <property type="entry name" value="Jelly Rolls"/>
    <property type="match status" value="1"/>
</dbReference>
<dbReference type="Proteomes" id="UP000234341">
    <property type="component" value="Unassembled WGS sequence"/>
</dbReference>
<dbReference type="Pfam" id="PF07883">
    <property type="entry name" value="Cupin_2"/>
    <property type="match status" value="1"/>
</dbReference>
<sequence length="115" mass="12756">MRAIQGNLLHDIPVHADGEVFTDLLSWQATGRVRIERIVSNGQASPPDFWYDSADDEWVLVITGSAKVEIDDGTTHMLGAGDWLQLPARCRHRVAWTDAAQPTVWLAIHVTPEAT</sequence>
<dbReference type="OrthoDB" id="9798585at2"/>
<accession>A0A2N5C6M6</accession>
<evidence type="ECO:0000313" key="2">
    <source>
        <dbReference type="EMBL" id="PLP97879.1"/>
    </source>
</evidence>
<dbReference type="EMBL" id="PJRP01000015">
    <property type="protein sequence ID" value="PLP97879.1"/>
    <property type="molecule type" value="Genomic_DNA"/>
</dbReference>
<dbReference type="AlphaFoldDB" id="A0A2N5C6M6"/>
<organism evidence="2 3">
    <name type="scientific">Cupriavidus pauculus</name>
    <dbReference type="NCBI Taxonomy" id="82633"/>
    <lineage>
        <taxon>Bacteria</taxon>
        <taxon>Pseudomonadati</taxon>
        <taxon>Pseudomonadota</taxon>
        <taxon>Betaproteobacteria</taxon>
        <taxon>Burkholderiales</taxon>
        <taxon>Burkholderiaceae</taxon>
        <taxon>Cupriavidus</taxon>
    </lineage>
</organism>
<evidence type="ECO:0000313" key="3">
    <source>
        <dbReference type="Proteomes" id="UP000234341"/>
    </source>
</evidence>
<dbReference type="InterPro" id="IPR011051">
    <property type="entry name" value="RmlC_Cupin_sf"/>
</dbReference>
<reference evidence="2 3" key="1">
    <citation type="submission" date="2017-12" db="EMBL/GenBank/DDBJ databases">
        <title>Genome sequence of the active heterotrophic nitrifier-denitrifier, Cupriavidus pauculus UM1.</title>
        <authorList>
            <person name="Putonti C."/>
            <person name="Castignetti D."/>
        </authorList>
    </citation>
    <scope>NUCLEOTIDE SEQUENCE [LARGE SCALE GENOMIC DNA]</scope>
    <source>
        <strain evidence="2 3">UM1</strain>
    </source>
</reference>
<dbReference type="STRING" id="82633.GCA_000974605_02980"/>
<dbReference type="SUPFAM" id="SSF51182">
    <property type="entry name" value="RmlC-like cupins"/>
    <property type="match status" value="1"/>
</dbReference>
<feature type="domain" description="Cupin type-2" evidence="1">
    <location>
        <begin position="42"/>
        <end position="108"/>
    </location>
</feature>
<gene>
    <name evidence="2" type="ORF">CYJ10_25615</name>
</gene>
<dbReference type="CDD" id="cd06981">
    <property type="entry name" value="cupin_reut_a1446"/>
    <property type="match status" value="1"/>
</dbReference>
<dbReference type="InterPro" id="IPR014710">
    <property type="entry name" value="RmlC-like_jellyroll"/>
</dbReference>
<comment type="caution">
    <text evidence="2">The sequence shown here is derived from an EMBL/GenBank/DDBJ whole genome shotgun (WGS) entry which is preliminary data.</text>
</comment>
<evidence type="ECO:0000259" key="1">
    <source>
        <dbReference type="Pfam" id="PF07883"/>
    </source>
</evidence>
<protein>
    <submittedName>
        <fullName evidence="2">Cupin</fullName>
    </submittedName>
</protein>
<dbReference type="InterPro" id="IPR013096">
    <property type="entry name" value="Cupin_2"/>
</dbReference>